<organism evidence="1 2">
    <name type="scientific">Hydrobacter penzbergensis</name>
    <dbReference type="NCBI Taxonomy" id="1235997"/>
    <lineage>
        <taxon>Bacteria</taxon>
        <taxon>Pseudomonadati</taxon>
        <taxon>Bacteroidota</taxon>
        <taxon>Chitinophagia</taxon>
        <taxon>Chitinophagales</taxon>
        <taxon>Chitinophagaceae</taxon>
        <taxon>Hydrobacter</taxon>
    </lineage>
</organism>
<gene>
    <name evidence="1" type="ORF">SAMN05444410_101347</name>
</gene>
<evidence type="ECO:0000313" key="2">
    <source>
        <dbReference type="Proteomes" id="UP000198711"/>
    </source>
</evidence>
<evidence type="ECO:0000313" key="1">
    <source>
        <dbReference type="EMBL" id="SDW14763.1"/>
    </source>
</evidence>
<dbReference type="AlphaFoldDB" id="A0A8X8I913"/>
<dbReference type="InterPro" id="IPR058512">
    <property type="entry name" value="DUF8199"/>
</dbReference>
<dbReference type="Proteomes" id="UP000198711">
    <property type="component" value="Unassembled WGS sequence"/>
</dbReference>
<keyword evidence="2" id="KW-1185">Reference proteome</keyword>
<dbReference type="EMBL" id="FNNO01000001">
    <property type="protein sequence ID" value="SDW14763.1"/>
    <property type="molecule type" value="Genomic_DNA"/>
</dbReference>
<comment type="caution">
    <text evidence="1">The sequence shown here is derived from an EMBL/GenBank/DDBJ whole genome shotgun (WGS) entry which is preliminary data.</text>
</comment>
<protein>
    <submittedName>
        <fullName evidence="1">Uncharacterized protein</fullName>
    </submittedName>
</protein>
<proteinExistence type="predicted"/>
<accession>A0A8X8I913</accession>
<name>A0A8X8I913_9BACT</name>
<dbReference type="Pfam" id="PF26622">
    <property type="entry name" value="DUF8199"/>
    <property type="match status" value="1"/>
</dbReference>
<sequence>MAKVPHKGCCKDEHKQFKVDDQKPADNSLSLVHLTSVAVLPTFFDLQSVYVSSITEEHPLANAPPRTQGVPLFIRNCVFRI</sequence>
<reference evidence="1 2" key="1">
    <citation type="submission" date="2016-10" db="EMBL/GenBank/DDBJ databases">
        <authorList>
            <person name="Varghese N."/>
            <person name="Submissions S."/>
        </authorList>
    </citation>
    <scope>NUCLEOTIDE SEQUENCE [LARGE SCALE GENOMIC DNA]</scope>
    <source>
        <strain evidence="1 2">DSM 25353</strain>
    </source>
</reference>